<comment type="caution">
    <text evidence="1">The sequence shown here is derived from an EMBL/GenBank/DDBJ whole genome shotgun (WGS) entry which is preliminary data.</text>
</comment>
<name>A0A845UC39_9PROT</name>
<sequence length="55" mass="5993">MAVHTENEVIADSNPELVNPYRSVAADVEGVIAQLRCHENPEEGFMQIAQLDVAA</sequence>
<accession>A0A845UC39</accession>
<dbReference type="AlphaFoldDB" id="A0A845UC39"/>
<reference evidence="1" key="1">
    <citation type="submission" date="2019-11" db="EMBL/GenBank/DDBJ databases">
        <title>Acidithiobacillus ferrianus sp. nov.: a facultatively anaerobic and extremely acidophilic chemolithoautotroph.</title>
        <authorList>
            <person name="Norris P.R."/>
            <person name="Falagan C."/>
            <person name="Moya-Beltran A."/>
            <person name="Castro M."/>
            <person name="Quatrini R."/>
            <person name="Johnson D.B."/>
        </authorList>
    </citation>
    <scope>NUCLEOTIDE SEQUENCE [LARGE SCALE GENOMIC DNA]</scope>
    <source>
        <strain evidence="1">MG</strain>
    </source>
</reference>
<gene>
    <name evidence="1" type="ORF">GL267_09945</name>
</gene>
<proteinExistence type="predicted"/>
<protein>
    <submittedName>
        <fullName evidence="1">Uncharacterized protein</fullName>
    </submittedName>
</protein>
<organism evidence="1">
    <name type="scientific">Acidithiobacillus ferrianus</name>
    <dbReference type="NCBI Taxonomy" id="2678518"/>
    <lineage>
        <taxon>Bacteria</taxon>
        <taxon>Pseudomonadati</taxon>
        <taxon>Pseudomonadota</taxon>
        <taxon>Acidithiobacillia</taxon>
        <taxon>Acidithiobacillales</taxon>
        <taxon>Acidithiobacillaceae</taxon>
        <taxon>Acidithiobacillus</taxon>
    </lineage>
</organism>
<dbReference type="EMBL" id="WNJL01000035">
    <property type="protein sequence ID" value="NDU42945.1"/>
    <property type="molecule type" value="Genomic_DNA"/>
</dbReference>
<evidence type="ECO:0000313" key="1">
    <source>
        <dbReference type="EMBL" id="NDU42945.1"/>
    </source>
</evidence>
<dbReference type="RefSeq" id="WP_163098172.1">
    <property type="nucleotide sequence ID" value="NZ_CP127523.1"/>
</dbReference>